<proteinExistence type="predicted"/>
<comment type="subcellular location">
    <subcellularLocation>
        <location evidence="1">Endoplasmic reticulum membrane</location>
    </subcellularLocation>
</comment>
<dbReference type="FunFam" id="3.10.110.10:FF:000023">
    <property type="entry name" value="Ubiquitin-conjugating enzyme E2 J2"/>
    <property type="match status" value="1"/>
</dbReference>
<dbReference type="AlphaFoldDB" id="A0A482XDF5"/>
<keyword evidence="7" id="KW-0256">Endoplasmic reticulum</keyword>
<accession>A0A482XDF5</accession>
<feature type="domain" description="UBC core" evidence="14">
    <location>
        <begin position="7"/>
        <end position="157"/>
    </location>
</feature>
<dbReference type="InParanoid" id="A0A482XDF5"/>
<reference evidence="15 16" key="1">
    <citation type="journal article" date="2017" name="Gigascience">
        <title>Genome sequence of the small brown planthopper, Laodelphax striatellus.</title>
        <authorList>
            <person name="Zhu J."/>
            <person name="Jiang F."/>
            <person name="Wang X."/>
            <person name="Yang P."/>
            <person name="Bao Y."/>
            <person name="Zhao W."/>
            <person name="Wang W."/>
            <person name="Lu H."/>
            <person name="Wang Q."/>
            <person name="Cui N."/>
            <person name="Li J."/>
            <person name="Chen X."/>
            <person name="Luo L."/>
            <person name="Yu J."/>
            <person name="Kang L."/>
            <person name="Cui F."/>
        </authorList>
    </citation>
    <scope>NUCLEOTIDE SEQUENCE [LARGE SCALE GENOMIC DNA]</scope>
    <source>
        <strain evidence="15">Lst14</strain>
    </source>
</reference>
<evidence type="ECO:0000256" key="10">
    <source>
        <dbReference type="ARBA" id="ARBA00023136"/>
    </source>
</evidence>
<keyword evidence="6" id="KW-0833">Ubl conjugation pathway</keyword>
<dbReference type="Proteomes" id="UP000291343">
    <property type="component" value="Unassembled WGS sequence"/>
</dbReference>
<dbReference type="InterPro" id="IPR016135">
    <property type="entry name" value="UBQ-conjugating_enzyme/RWD"/>
</dbReference>
<comment type="caution">
    <text evidence="15">The sequence shown here is derived from an EMBL/GenBank/DDBJ whole genome shotgun (WGS) entry which is preliminary data.</text>
</comment>
<evidence type="ECO:0000256" key="11">
    <source>
        <dbReference type="ARBA" id="ARBA00054775"/>
    </source>
</evidence>
<dbReference type="SUPFAM" id="SSF54495">
    <property type="entry name" value="UBC-like"/>
    <property type="match status" value="1"/>
</dbReference>
<dbReference type="CDD" id="cd23799">
    <property type="entry name" value="UBCc_UBE2J"/>
    <property type="match status" value="1"/>
</dbReference>
<dbReference type="GO" id="GO:0005789">
    <property type="term" value="C:endoplasmic reticulum membrane"/>
    <property type="evidence" value="ECO:0007669"/>
    <property type="project" value="UniProtKB-SubCell"/>
</dbReference>
<dbReference type="GO" id="GO:0061631">
    <property type="term" value="F:ubiquitin conjugating enzyme activity"/>
    <property type="evidence" value="ECO:0007669"/>
    <property type="project" value="UniProtKB-EC"/>
</dbReference>
<dbReference type="EC" id="2.3.2.23" evidence="2"/>
<comment type="function">
    <text evidence="11">Catalyzes the covalent attachment of ubiquitin to other proteins. Seems to function in the selective degradation of misfolded membrane proteins from the endoplasmic reticulum (ERAD). In cooperation with the GATOR2 complex, catalyzes 'Lys-6'-linked ubiquitination of NPRL2.</text>
</comment>
<keyword evidence="8" id="KW-0067">ATP-binding</keyword>
<dbReference type="InterPro" id="IPR050113">
    <property type="entry name" value="Ub_conjugating_enzyme"/>
</dbReference>
<evidence type="ECO:0000256" key="2">
    <source>
        <dbReference type="ARBA" id="ARBA00012486"/>
    </source>
</evidence>
<keyword evidence="9 13" id="KW-1133">Transmembrane helix</keyword>
<evidence type="ECO:0000256" key="1">
    <source>
        <dbReference type="ARBA" id="ARBA00004586"/>
    </source>
</evidence>
<gene>
    <name evidence="15" type="ORF">LSTR_LSTR006367</name>
</gene>
<dbReference type="SMR" id="A0A482XDF5"/>
<keyword evidence="16" id="KW-1185">Reference proteome</keyword>
<dbReference type="GO" id="GO:0005524">
    <property type="term" value="F:ATP binding"/>
    <property type="evidence" value="ECO:0007669"/>
    <property type="project" value="UniProtKB-KW"/>
</dbReference>
<evidence type="ECO:0000256" key="12">
    <source>
        <dbReference type="ARBA" id="ARBA00073320"/>
    </source>
</evidence>
<dbReference type="OrthoDB" id="1158011at2759"/>
<keyword evidence="10 13" id="KW-0472">Membrane</keyword>
<dbReference type="SMART" id="SM00212">
    <property type="entry name" value="UBCc"/>
    <property type="match status" value="1"/>
</dbReference>
<evidence type="ECO:0000256" key="3">
    <source>
        <dbReference type="ARBA" id="ARBA00022679"/>
    </source>
</evidence>
<evidence type="ECO:0000259" key="14">
    <source>
        <dbReference type="PROSITE" id="PS50127"/>
    </source>
</evidence>
<evidence type="ECO:0000256" key="9">
    <source>
        <dbReference type="ARBA" id="ARBA00022989"/>
    </source>
</evidence>
<evidence type="ECO:0000313" key="16">
    <source>
        <dbReference type="Proteomes" id="UP000291343"/>
    </source>
</evidence>
<dbReference type="InterPro" id="IPR000608">
    <property type="entry name" value="UBC"/>
</dbReference>
<dbReference type="Pfam" id="PF00179">
    <property type="entry name" value="UQ_con"/>
    <property type="match status" value="1"/>
</dbReference>
<dbReference type="STRING" id="195883.A0A482XDF5"/>
<keyword evidence="5" id="KW-0547">Nucleotide-binding</keyword>
<evidence type="ECO:0000256" key="4">
    <source>
        <dbReference type="ARBA" id="ARBA00022692"/>
    </source>
</evidence>
<dbReference type="Gene3D" id="3.10.110.10">
    <property type="entry name" value="Ubiquitin Conjugating Enzyme"/>
    <property type="match status" value="1"/>
</dbReference>
<evidence type="ECO:0000256" key="5">
    <source>
        <dbReference type="ARBA" id="ARBA00022741"/>
    </source>
</evidence>
<keyword evidence="3" id="KW-0808">Transferase</keyword>
<evidence type="ECO:0000313" key="15">
    <source>
        <dbReference type="EMBL" id="RZF43826.1"/>
    </source>
</evidence>
<evidence type="ECO:0000256" key="8">
    <source>
        <dbReference type="ARBA" id="ARBA00022840"/>
    </source>
</evidence>
<feature type="transmembrane region" description="Helical" evidence="13">
    <location>
        <begin position="219"/>
        <end position="240"/>
    </location>
</feature>
<organism evidence="15 16">
    <name type="scientific">Laodelphax striatellus</name>
    <name type="common">Small brown planthopper</name>
    <name type="synonym">Delphax striatella</name>
    <dbReference type="NCBI Taxonomy" id="195883"/>
    <lineage>
        <taxon>Eukaryota</taxon>
        <taxon>Metazoa</taxon>
        <taxon>Ecdysozoa</taxon>
        <taxon>Arthropoda</taxon>
        <taxon>Hexapoda</taxon>
        <taxon>Insecta</taxon>
        <taxon>Pterygota</taxon>
        <taxon>Neoptera</taxon>
        <taxon>Paraneoptera</taxon>
        <taxon>Hemiptera</taxon>
        <taxon>Auchenorrhyncha</taxon>
        <taxon>Fulgoroidea</taxon>
        <taxon>Delphacidae</taxon>
        <taxon>Criomorphinae</taxon>
        <taxon>Laodelphax</taxon>
    </lineage>
</organism>
<dbReference type="FunCoup" id="A0A482XDF5">
    <property type="interactions" value="2540"/>
</dbReference>
<keyword evidence="4 13" id="KW-0812">Transmembrane</keyword>
<dbReference type="EMBL" id="QKKF02012197">
    <property type="protein sequence ID" value="RZF43826.1"/>
    <property type="molecule type" value="Genomic_DNA"/>
</dbReference>
<evidence type="ECO:0000256" key="6">
    <source>
        <dbReference type="ARBA" id="ARBA00022786"/>
    </source>
</evidence>
<name>A0A482XDF5_LAOST</name>
<evidence type="ECO:0000256" key="13">
    <source>
        <dbReference type="SAM" id="Phobius"/>
    </source>
</evidence>
<evidence type="ECO:0000256" key="7">
    <source>
        <dbReference type="ARBA" id="ARBA00022824"/>
    </source>
</evidence>
<sequence>MSRKPNSATSRLKQDYLRLKKDPVPYVVAEPVPSNILEWHYVVKGPENTPYEGGMYLGKLVFPREFPFKPPSIYMVTPNGRFKTNTRLCLSISDFHPDTWNPAWSVSTILTGLLSFMIEKSPTLGSIETSEFERRQLAAQSLEFNLKDKYFCELFPDLVESVKAELARRAECEQTMQNGTGDAAALDADGLVQQLMGGGGGGLEAGAVRGGDNSPLHGALTNLCVIIGFAAFAYTVKYVLLSSAAEQH</sequence>
<protein>
    <recommendedName>
        <fullName evidence="12">Ubiquitin-conjugating enzyme E2 J2</fullName>
        <ecNumber evidence="2">2.3.2.23</ecNumber>
    </recommendedName>
</protein>
<dbReference type="PROSITE" id="PS50127">
    <property type="entry name" value="UBC_2"/>
    <property type="match status" value="1"/>
</dbReference>
<dbReference type="PANTHER" id="PTHR24067">
    <property type="entry name" value="UBIQUITIN-CONJUGATING ENZYME E2"/>
    <property type="match status" value="1"/>
</dbReference>